<reference evidence="1 2" key="1">
    <citation type="journal article" date="2016" name="Nat. Commun.">
        <title>Thousands of microbial genomes shed light on interconnected biogeochemical processes in an aquifer system.</title>
        <authorList>
            <person name="Anantharaman K."/>
            <person name="Brown C.T."/>
            <person name="Hug L.A."/>
            <person name="Sharon I."/>
            <person name="Castelle C.J."/>
            <person name="Probst A.J."/>
            <person name="Thomas B.C."/>
            <person name="Singh A."/>
            <person name="Wilkins M.J."/>
            <person name="Karaoz U."/>
            <person name="Brodie E.L."/>
            <person name="Williams K.H."/>
            <person name="Hubbard S.S."/>
            <person name="Banfield J.F."/>
        </authorList>
    </citation>
    <scope>NUCLEOTIDE SEQUENCE [LARGE SCALE GENOMIC DNA]</scope>
</reference>
<dbReference type="STRING" id="1798482.A2763_02560"/>
<organism evidence="1 2">
    <name type="scientific">Candidatus Kaiserbacteria bacterium RIFCSPHIGHO2_01_FULL_54_36</name>
    <dbReference type="NCBI Taxonomy" id="1798482"/>
    <lineage>
        <taxon>Bacteria</taxon>
        <taxon>Candidatus Kaiseribacteriota</taxon>
    </lineage>
</organism>
<sequence>MLNQTIRTDMTAAMKARDSLRVDTLRGALAAFTNELVAKGRKPTEEIADADAITVLKRLAKQRKEAADVYTKGNRVELAEKELNELKIIEEYLPQGASREEIEKVARAKKEELGITDASGAGKLTGAVMKELAGQADGNLVKEVVQSVVSS</sequence>
<dbReference type="SUPFAM" id="SSF89095">
    <property type="entry name" value="GatB/YqeY motif"/>
    <property type="match status" value="1"/>
</dbReference>
<dbReference type="InterPro" id="IPR003789">
    <property type="entry name" value="Asn/Gln_tRNA_amidoTrase-B-like"/>
</dbReference>
<evidence type="ECO:0000313" key="2">
    <source>
        <dbReference type="Proteomes" id="UP000178370"/>
    </source>
</evidence>
<protein>
    <recommendedName>
        <fullName evidence="3">Glutamyl-tRNA amidotransferase</fullName>
    </recommendedName>
</protein>
<dbReference type="InterPro" id="IPR042184">
    <property type="entry name" value="YqeY/Aim41_N"/>
</dbReference>
<dbReference type="PANTHER" id="PTHR28055">
    <property type="entry name" value="ALTERED INHERITANCE OF MITOCHONDRIA PROTEIN 41, MITOCHONDRIAL"/>
    <property type="match status" value="1"/>
</dbReference>
<dbReference type="EMBL" id="MFKV01000007">
    <property type="protein sequence ID" value="OGG50783.1"/>
    <property type="molecule type" value="Genomic_DNA"/>
</dbReference>
<dbReference type="Gene3D" id="1.10.1510.10">
    <property type="entry name" value="Uncharacterised protein YqeY/AIM41 PF09424, N-terminal domain"/>
    <property type="match status" value="1"/>
</dbReference>
<name>A0A1F6CNK4_9BACT</name>
<dbReference type="Gene3D" id="1.10.10.410">
    <property type="match status" value="1"/>
</dbReference>
<comment type="caution">
    <text evidence="1">The sequence shown here is derived from an EMBL/GenBank/DDBJ whole genome shotgun (WGS) entry which is preliminary data.</text>
</comment>
<accession>A0A1F6CNK4</accession>
<dbReference type="AlphaFoldDB" id="A0A1F6CNK4"/>
<gene>
    <name evidence="1" type="ORF">A2763_02560</name>
</gene>
<dbReference type="GO" id="GO:0016884">
    <property type="term" value="F:carbon-nitrogen ligase activity, with glutamine as amido-N-donor"/>
    <property type="evidence" value="ECO:0007669"/>
    <property type="project" value="InterPro"/>
</dbReference>
<proteinExistence type="predicted"/>
<dbReference type="PANTHER" id="PTHR28055:SF1">
    <property type="entry name" value="ALTERED INHERITANCE OF MITOCHONDRIA PROTEIN 41, MITOCHONDRIAL"/>
    <property type="match status" value="1"/>
</dbReference>
<evidence type="ECO:0008006" key="3">
    <source>
        <dbReference type="Google" id="ProtNLM"/>
    </source>
</evidence>
<evidence type="ECO:0000313" key="1">
    <source>
        <dbReference type="EMBL" id="OGG50783.1"/>
    </source>
</evidence>
<dbReference type="Pfam" id="PF09424">
    <property type="entry name" value="YqeY"/>
    <property type="match status" value="1"/>
</dbReference>
<dbReference type="InterPro" id="IPR019004">
    <property type="entry name" value="YqeY/Aim41"/>
</dbReference>
<dbReference type="InterPro" id="IPR023168">
    <property type="entry name" value="GatB_Yqey_C_2"/>
</dbReference>
<dbReference type="Proteomes" id="UP000178370">
    <property type="component" value="Unassembled WGS sequence"/>
</dbReference>